<protein>
    <recommendedName>
        <fullName evidence="4 9">N-(5'-phosphoribosyl)anthranilate isomerase</fullName>
        <shortName evidence="9">PRAI</shortName>
        <ecNumber evidence="3 9">5.3.1.24</ecNumber>
    </recommendedName>
</protein>
<keyword evidence="5 9" id="KW-0028">Amino-acid biosynthesis</keyword>
<name>A0A6S6U2P6_9GAMM</name>
<dbReference type="EMBL" id="CACVAT010000352">
    <property type="protein sequence ID" value="CAA6820999.1"/>
    <property type="molecule type" value="Genomic_DNA"/>
</dbReference>
<reference evidence="11" key="1">
    <citation type="submission" date="2020-01" db="EMBL/GenBank/DDBJ databases">
        <authorList>
            <person name="Meier V. D."/>
            <person name="Meier V D."/>
        </authorList>
    </citation>
    <scope>NUCLEOTIDE SEQUENCE</scope>
    <source>
        <strain evidence="11">HLG_WM_MAG_09</strain>
    </source>
</reference>
<evidence type="ECO:0000259" key="10">
    <source>
        <dbReference type="Pfam" id="PF00697"/>
    </source>
</evidence>
<dbReference type="NCBIfam" id="NF002298">
    <property type="entry name" value="PRK01222.1-4"/>
    <property type="match status" value="1"/>
</dbReference>
<organism evidence="11">
    <name type="scientific">uncultured Thiotrichaceae bacterium</name>
    <dbReference type="NCBI Taxonomy" id="298394"/>
    <lineage>
        <taxon>Bacteria</taxon>
        <taxon>Pseudomonadati</taxon>
        <taxon>Pseudomonadota</taxon>
        <taxon>Gammaproteobacteria</taxon>
        <taxon>Thiotrichales</taxon>
        <taxon>Thiotrichaceae</taxon>
        <taxon>environmental samples</taxon>
    </lineage>
</organism>
<dbReference type="Pfam" id="PF00697">
    <property type="entry name" value="PRAI"/>
    <property type="match status" value="1"/>
</dbReference>
<dbReference type="UniPathway" id="UPA00035">
    <property type="reaction ID" value="UER00042"/>
</dbReference>
<dbReference type="EC" id="5.3.1.24" evidence="3 9"/>
<comment type="catalytic activity">
    <reaction evidence="1 9">
        <text>N-(5-phospho-beta-D-ribosyl)anthranilate = 1-(2-carboxyphenylamino)-1-deoxy-D-ribulose 5-phosphate</text>
        <dbReference type="Rhea" id="RHEA:21540"/>
        <dbReference type="ChEBI" id="CHEBI:18277"/>
        <dbReference type="ChEBI" id="CHEBI:58613"/>
        <dbReference type="EC" id="5.3.1.24"/>
    </reaction>
</comment>
<accession>A0A6S6U2P6</accession>
<evidence type="ECO:0000256" key="9">
    <source>
        <dbReference type="HAMAP-Rule" id="MF_00135"/>
    </source>
</evidence>
<evidence type="ECO:0000256" key="2">
    <source>
        <dbReference type="ARBA" id="ARBA00004664"/>
    </source>
</evidence>
<keyword evidence="7 9" id="KW-0057">Aromatic amino acid biosynthesis</keyword>
<dbReference type="GO" id="GO:0000162">
    <property type="term" value="P:L-tryptophan biosynthetic process"/>
    <property type="evidence" value="ECO:0007669"/>
    <property type="project" value="UniProtKB-UniRule"/>
</dbReference>
<evidence type="ECO:0000256" key="7">
    <source>
        <dbReference type="ARBA" id="ARBA00023141"/>
    </source>
</evidence>
<dbReference type="InterPro" id="IPR044643">
    <property type="entry name" value="TrpF_fam"/>
</dbReference>
<proteinExistence type="inferred from homology"/>
<comment type="similarity">
    <text evidence="9">Belongs to the TrpF family.</text>
</comment>
<dbReference type="InterPro" id="IPR013785">
    <property type="entry name" value="Aldolase_TIM"/>
</dbReference>
<gene>
    <name evidence="9" type="primary">trpF</name>
    <name evidence="11" type="ORF">HELGO_WM15729</name>
</gene>
<feature type="domain" description="N-(5'phosphoribosyl) anthranilate isomerase (PRAI)" evidence="10">
    <location>
        <begin position="5"/>
        <end position="185"/>
    </location>
</feature>
<evidence type="ECO:0000256" key="8">
    <source>
        <dbReference type="ARBA" id="ARBA00023235"/>
    </source>
</evidence>
<dbReference type="CDD" id="cd00405">
    <property type="entry name" value="PRAI"/>
    <property type="match status" value="1"/>
</dbReference>
<keyword evidence="6 9" id="KW-0822">Tryptophan biosynthesis</keyword>
<dbReference type="PANTHER" id="PTHR42894">
    <property type="entry name" value="N-(5'-PHOSPHORIBOSYL)ANTHRANILATE ISOMERASE"/>
    <property type="match status" value="1"/>
</dbReference>
<evidence type="ECO:0000256" key="3">
    <source>
        <dbReference type="ARBA" id="ARBA00012572"/>
    </source>
</evidence>
<dbReference type="InterPro" id="IPR001240">
    <property type="entry name" value="PRAI_dom"/>
</dbReference>
<evidence type="ECO:0000256" key="6">
    <source>
        <dbReference type="ARBA" id="ARBA00022822"/>
    </source>
</evidence>
<dbReference type="Gene3D" id="3.20.20.70">
    <property type="entry name" value="Aldolase class I"/>
    <property type="match status" value="1"/>
</dbReference>
<dbReference type="PANTHER" id="PTHR42894:SF1">
    <property type="entry name" value="N-(5'-PHOSPHORIBOSYL)ANTHRANILATE ISOMERASE"/>
    <property type="match status" value="1"/>
</dbReference>
<dbReference type="GO" id="GO:0004640">
    <property type="term" value="F:phosphoribosylanthranilate isomerase activity"/>
    <property type="evidence" value="ECO:0007669"/>
    <property type="project" value="UniProtKB-UniRule"/>
</dbReference>
<comment type="pathway">
    <text evidence="2 9">Amino-acid biosynthesis; L-tryptophan biosynthesis; L-tryptophan from chorismate: step 3/5.</text>
</comment>
<keyword evidence="8 9" id="KW-0413">Isomerase</keyword>
<sequence length="194" mass="20523">MVGEAGVDAVGLVFYAKSSRYITIEQAVEICAALPPFVSVTGLFFDASEAFVNEVLDAVPLDILQFHGSETAEYCNRFDRPYIKGLGMSGVTADSFRKVADQYPLAQGVLVDGHAPGAAGGTGKSFDWTQVPRDYSKAIILAGGLKVDNVASAIRTARVYAVDVSSGVESEPGVKDSAKVAAFMDEVRQASLAY</sequence>
<evidence type="ECO:0000256" key="5">
    <source>
        <dbReference type="ARBA" id="ARBA00022605"/>
    </source>
</evidence>
<dbReference type="AlphaFoldDB" id="A0A6S6U2P6"/>
<evidence type="ECO:0000313" key="11">
    <source>
        <dbReference type="EMBL" id="CAA6820999.1"/>
    </source>
</evidence>
<evidence type="ECO:0000256" key="1">
    <source>
        <dbReference type="ARBA" id="ARBA00001164"/>
    </source>
</evidence>
<dbReference type="HAMAP" id="MF_00135">
    <property type="entry name" value="PRAI"/>
    <property type="match status" value="1"/>
</dbReference>
<evidence type="ECO:0000256" key="4">
    <source>
        <dbReference type="ARBA" id="ARBA00022272"/>
    </source>
</evidence>
<dbReference type="SUPFAM" id="SSF51366">
    <property type="entry name" value="Ribulose-phoshate binding barrel"/>
    <property type="match status" value="1"/>
</dbReference>
<dbReference type="InterPro" id="IPR011060">
    <property type="entry name" value="RibuloseP-bd_barrel"/>
</dbReference>